<dbReference type="InterPro" id="IPR013422">
    <property type="entry name" value="CRISPR-assoc_prot_Cas5_N"/>
</dbReference>
<dbReference type="InterPro" id="IPR010147">
    <property type="entry name" value="CRISPR-assoc_prot_CasD"/>
</dbReference>
<dbReference type="Pfam" id="PF09704">
    <property type="entry name" value="Cas_Cas5d"/>
    <property type="match status" value="1"/>
</dbReference>
<evidence type="ECO:0000313" key="3">
    <source>
        <dbReference type="Proteomes" id="UP000531840"/>
    </source>
</evidence>
<dbReference type="EMBL" id="JACBYF010000029">
    <property type="protein sequence ID" value="NYS48102.1"/>
    <property type="molecule type" value="Genomic_DNA"/>
</dbReference>
<proteinExistence type="predicted"/>
<keyword evidence="3" id="KW-1185">Reference proteome</keyword>
<reference evidence="2 3" key="1">
    <citation type="submission" date="2020-07" db="EMBL/GenBank/DDBJ databases">
        <title>MOT database genomes.</title>
        <authorList>
            <person name="Joseph S."/>
            <person name="Aduse-Opoku J."/>
            <person name="Hashim A."/>
            <person name="Wade W."/>
            <person name="Curtis M."/>
        </authorList>
    </citation>
    <scope>NUCLEOTIDE SEQUENCE [LARGE SCALE GENOMIC DNA]</scope>
    <source>
        <strain evidence="2 3">CIP 106318</strain>
    </source>
</reference>
<name>A0ABX2T3A7_9BACL</name>
<keyword evidence="1" id="KW-0051">Antiviral defense</keyword>
<dbReference type="CDD" id="cd09693">
    <property type="entry name" value="Cas5_I"/>
    <property type="match status" value="1"/>
</dbReference>
<dbReference type="RefSeq" id="WP_179941884.1">
    <property type="nucleotide sequence ID" value="NZ_JACBYF010000029.1"/>
</dbReference>
<dbReference type="NCBIfam" id="TIGR02593">
    <property type="entry name" value="CRISPR_cas5"/>
    <property type="match status" value="1"/>
</dbReference>
<dbReference type="Proteomes" id="UP000531840">
    <property type="component" value="Unassembled WGS sequence"/>
</dbReference>
<dbReference type="InterPro" id="IPR021124">
    <property type="entry name" value="CRISPR-assoc_prot_Cas5"/>
</dbReference>
<evidence type="ECO:0000256" key="1">
    <source>
        <dbReference type="ARBA" id="ARBA00023118"/>
    </source>
</evidence>
<evidence type="ECO:0000313" key="2">
    <source>
        <dbReference type="EMBL" id="NYS48102.1"/>
    </source>
</evidence>
<organism evidence="2 3">
    <name type="scientific">Gemelliphila palaticanis</name>
    <dbReference type="NCBI Taxonomy" id="81950"/>
    <lineage>
        <taxon>Bacteria</taxon>
        <taxon>Bacillati</taxon>
        <taxon>Bacillota</taxon>
        <taxon>Bacilli</taxon>
        <taxon>Bacillales</taxon>
        <taxon>Gemellaceae</taxon>
        <taxon>Gemelliphila</taxon>
    </lineage>
</organism>
<comment type="caution">
    <text evidence="2">The sequence shown here is derived from an EMBL/GenBank/DDBJ whole genome shotgun (WGS) entry which is preliminary data.</text>
</comment>
<dbReference type="NCBIfam" id="TIGR01868">
    <property type="entry name" value="casD_Cas5e"/>
    <property type="match status" value="1"/>
</dbReference>
<dbReference type="Gene3D" id="3.30.70.2660">
    <property type="match status" value="1"/>
</dbReference>
<accession>A0ABX2T3A7</accession>
<protein>
    <submittedName>
        <fullName evidence="2">Type I-E CRISPR-associated protein Cas5/CasD</fullName>
    </submittedName>
</protein>
<gene>
    <name evidence="2" type="primary">cas5e</name>
    <name evidence="2" type="ORF">HZY85_07950</name>
</gene>
<sequence>MKTILLKFSGPLQSWGTNSHFETRKTDLYPSKSAIIGLVAASLGYKRDETDKIKTLNSLDFAIRVDQVGNIIKDYHIARAVKNNKELYTEDSIDRTYVTNRYYLSDYIFTVALSHEDNNFIDNILTALKNPYFQSYMGRKSLPVNNDFIIGETSKNAIDSIIDLEWQAAEFYKKIKIKNLYNNKKSIKLEVICDKHLHQSLISTSRKDNVESFSRKNRSFGFRYETRFLIDMPLEKNDTTEHNIFDLLGG</sequence>